<dbReference type="GO" id="GO:0016020">
    <property type="term" value="C:membrane"/>
    <property type="evidence" value="ECO:0007669"/>
    <property type="project" value="UniProtKB-SubCell"/>
</dbReference>
<evidence type="ECO:0000256" key="6">
    <source>
        <dbReference type="RuleBase" id="RU000488"/>
    </source>
</evidence>
<feature type="transmembrane region" description="Helical" evidence="7">
    <location>
        <begin position="21"/>
        <end position="41"/>
    </location>
</feature>
<dbReference type="EMBL" id="JANTQA010000047">
    <property type="protein sequence ID" value="KAJ3431675.1"/>
    <property type="molecule type" value="Genomic_DNA"/>
</dbReference>
<evidence type="ECO:0000256" key="1">
    <source>
        <dbReference type="ARBA" id="ARBA00004141"/>
    </source>
</evidence>
<reference evidence="8" key="1">
    <citation type="submission" date="2022-08" db="EMBL/GenBank/DDBJ databases">
        <title>Novel sulphate-reducing endosymbionts in the free-living metamonad Anaeramoeba.</title>
        <authorList>
            <person name="Jerlstrom-Hultqvist J."/>
            <person name="Cepicka I."/>
            <person name="Gallot-Lavallee L."/>
            <person name="Salas-Leiva D."/>
            <person name="Curtis B.A."/>
            <person name="Zahonova K."/>
            <person name="Pipaliya S."/>
            <person name="Dacks J."/>
            <person name="Roger A.J."/>
        </authorList>
    </citation>
    <scope>NUCLEOTIDE SEQUENCE</scope>
    <source>
        <strain evidence="8">Busselton2</strain>
    </source>
</reference>
<organism evidence="8 9">
    <name type="scientific">Anaeramoeba flamelloides</name>
    <dbReference type="NCBI Taxonomy" id="1746091"/>
    <lineage>
        <taxon>Eukaryota</taxon>
        <taxon>Metamonada</taxon>
        <taxon>Anaeramoebidae</taxon>
        <taxon>Anaeramoeba</taxon>
    </lineage>
</organism>
<dbReference type="Pfam" id="PF00153">
    <property type="entry name" value="Mito_carr"/>
    <property type="match status" value="3"/>
</dbReference>
<keyword evidence="4 5" id="KW-0472">Membrane</keyword>
<dbReference type="SUPFAM" id="SSF103506">
    <property type="entry name" value="Mitochondrial carrier"/>
    <property type="match status" value="1"/>
</dbReference>
<feature type="transmembrane region" description="Helical" evidence="7">
    <location>
        <begin position="172"/>
        <end position="194"/>
    </location>
</feature>
<feature type="repeat" description="Solcar" evidence="5">
    <location>
        <begin position="240"/>
        <end position="325"/>
    </location>
</feature>
<dbReference type="AlphaFoldDB" id="A0AAV7YRW0"/>
<keyword evidence="2 5" id="KW-0812">Transmembrane</keyword>
<sequence>MKSIISGLSKPAKKKNDTNPLISGISGASIGMLSTIITSPIEVIKTRMQSQRPSMDPQKGLVEIFRESYSERGFSDYFVGLSPTIMALLSFWGTNSALYEYGKQRISRRIESKYAVHLISAISSGAVSELVSSPFWVAKVRMQAQSGYGSEKIYTTTSQTLARIYQEEGLKALFSGLGASLIGLSGIAVYYPTYEKLKSVFRSRIKYKKALMKKSKNNLGVNFKKAEQDEEEEYEEEVKLGLLHLFIASSLAKGISSVVDYPSQVVRTQVQSNTSNKKKKYFDVVKEIYSKSGISGLYAGFGTNLIKVIPSTAISFTAYEFLTNYLTVAFNALKIN</sequence>
<feature type="transmembrane region" description="Helical" evidence="7">
    <location>
        <begin position="77"/>
        <end position="102"/>
    </location>
</feature>
<dbReference type="Proteomes" id="UP001146793">
    <property type="component" value="Unassembled WGS sequence"/>
</dbReference>
<comment type="caution">
    <text evidence="8">The sequence shown here is derived from an EMBL/GenBank/DDBJ whole genome shotgun (WGS) entry which is preliminary data.</text>
</comment>
<feature type="repeat" description="Solcar" evidence="5">
    <location>
        <begin position="18"/>
        <end position="105"/>
    </location>
</feature>
<dbReference type="PROSITE" id="PS50920">
    <property type="entry name" value="SOLCAR"/>
    <property type="match status" value="3"/>
</dbReference>
<name>A0AAV7YRW0_9EUKA</name>
<feature type="repeat" description="Solcar" evidence="5">
    <location>
        <begin position="112"/>
        <end position="200"/>
    </location>
</feature>
<evidence type="ECO:0000313" key="8">
    <source>
        <dbReference type="EMBL" id="KAJ3431675.1"/>
    </source>
</evidence>
<protein>
    <submittedName>
        <fullName evidence="8">Nicotinamide adenine dinucleotide transporter 1-related</fullName>
    </submittedName>
</protein>
<comment type="similarity">
    <text evidence="6">Belongs to the mitochondrial carrier (TC 2.A.29) family.</text>
</comment>
<evidence type="ECO:0000256" key="3">
    <source>
        <dbReference type="ARBA" id="ARBA00022737"/>
    </source>
</evidence>
<evidence type="ECO:0000256" key="4">
    <source>
        <dbReference type="ARBA" id="ARBA00023136"/>
    </source>
</evidence>
<evidence type="ECO:0000256" key="2">
    <source>
        <dbReference type="ARBA" id="ARBA00022692"/>
    </source>
</evidence>
<evidence type="ECO:0000256" key="5">
    <source>
        <dbReference type="PROSITE-ProRule" id="PRU00282"/>
    </source>
</evidence>
<dbReference type="InterPro" id="IPR023395">
    <property type="entry name" value="MCP_dom_sf"/>
</dbReference>
<keyword evidence="3" id="KW-0677">Repeat</keyword>
<evidence type="ECO:0000313" key="9">
    <source>
        <dbReference type="Proteomes" id="UP001146793"/>
    </source>
</evidence>
<dbReference type="InterPro" id="IPR018108">
    <property type="entry name" value="MCP_transmembrane"/>
</dbReference>
<gene>
    <name evidence="8" type="ORF">M0812_20591</name>
</gene>
<evidence type="ECO:0000256" key="7">
    <source>
        <dbReference type="SAM" id="Phobius"/>
    </source>
</evidence>
<dbReference type="PANTHER" id="PTHR24089">
    <property type="entry name" value="SOLUTE CARRIER FAMILY 25"/>
    <property type="match status" value="1"/>
</dbReference>
<keyword evidence="7" id="KW-1133">Transmembrane helix</keyword>
<comment type="subcellular location">
    <subcellularLocation>
        <location evidence="1">Membrane</location>
        <topology evidence="1">Multi-pass membrane protein</topology>
    </subcellularLocation>
</comment>
<proteinExistence type="inferred from homology"/>
<keyword evidence="6" id="KW-0813">Transport</keyword>
<dbReference type="Gene3D" id="1.50.40.10">
    <property type="entry name" value="Mitochondrial carrier domain"/>
    <property type="match status" value="2"/>
</dbReference>
<accession>A0AAV7YRW0</accession>